<evidence type="ECO:0000313" key="8">
    <source>
        <dbReference type="EMBL" id="TWF39081.1"/>
    </source>
</evidence>
<dbReference type="SFLD" id="SFLDS00003">
    <property type="entry name" value="Haloacid_Dehalogenase"/>
    <property type="match status" value="1"/>
</dbReference>
<reference evidence="8 9" key="1">
    <citation type="submission" date="2019-06" db="EMBL/GenBank/DDBJ databases">
        <title>Sorghum-associated microbial communities from plants grown in Nebraska, USA.</title>
        <authorList>
            <person name="Schachtman D."/>
        </authorList>
    </citation>
    <scope>NUCLEOTIDE SEQUENCE [LARGE SCALE GENOMIC DNA]</scope>
    <source>
        <strain evidence="8 9">1209</strain>
    </source>
</reference>
<dbReference type="SFLD" id="SFLDG01136">
    <property type="entry name" value="C1.6:_Phosphoserine_Phosphatas"/>
    <property type="match status" value="1"/>
</dbReference>
<evidence type="ECO:0000256" key="3">
    <source>
        <dbReference type="ARBA" id="ARBA00011881"/>
    </source>
</evidence>
<dbReference type="EMBL" id="VIWO01000006">
    <property type="protein sequence ID" value="TWF39081.1"/>
    <property type="molecule type" value="Genomic_DNA"/>
</dbReference>
<dbReference type="PANTHER" id="PTHR21485:SF3">
    <property type="entry name" value="N-ACYLNEURAMINATE CYTIDYLYLTRANSFERASE"/>
    <property type="match status" value="1"/>
</dbReference>
<accession>A0A561PLU4</accession>
<comment type="subunit">
    <text evidence="3">Homotetramer.</text>
</comment>
<evidence type="ECO:0000256" key="7">
    <source>
        <dbReference type="PIRSR" id="PIRSR006118-2"/>
    </source>
</evidence>
<dbReference type="Gene3D" id="3.40.50.1000">
    <property type="entry name" value="HAD superfamily/HAD-like"/>
    <property type="match status" value="1"/>
</dbReference>
<dbReference type="SFLD" id="SFLDG01138">
    <property type="entry name" value="C1.6.2:_Deoxy-d-mannose-octulo"/>
    <property type="match status" value="1"/>
</dbReference>
<gene>
    <name evidence="8" type="ORF">FHW36_106306</name>
</gene>
<feature type="binding site" evidence="7">
    <location>
        <position position="24"/>
    </location>
    <ligand>
        <name>substrate</name>
    </ligand>
</feature>
<dbReference type="GO" id="GO:0046872">
    <property type="term" value="F:metal ion binding"/>
    <property type="evidence" value="ECO:0007669"/>
    <property type="project" value="UniProtKB-KW"/>
</dbReference>
<dbReference type="PANTHER" id="PTHR21485">
    <property type="entry name" value="HAD SUPERFAMILY MEMBERS CMAS AND KDSC"/>
    <property type="match status" value="1"/>
</dbReference>
<evidence type="ECO:0000256" key="5">
    <source>
        <dbReference type="ARBA" id="ARBA00022801"/>
    </source>
</evidence>
<keyword evidence="9" id="KW-1185">Reference proteome</keyword>
<evidence type="ECO:0000256" key="2">
    <source>
        <dbReference type="ARBA" id="ARBA00005893"/>
    </source>
</evidence>
<evidence type="ECO:0000256" key="1">
    <source>
        <dbReference type="ARBA" id="ARBA00001946"/>
    </source>
</evidence>
<sequence length="179" mass="19750">MAIFGPMNVLALFKSIRTFVLDVDGVLTDGTLQLLPGGEMSRKMNIKDGYAMQLAVKKGYRVVVISGGKSESVVSRLQGLGIKDIYTGVLDKKEKLQDYVFELDLRWDEILYMGDDIPDYQPMQLVGLPTCPADAAPEIKSISKYISPLPGGHGCVREVMEKVLKLNGHWLMDEGIASK</sequence>
<dbReference type="NCBIfam" id="TIGR01670">
    <property type="entry name" value="KdsC-phosphatas"/>
    <property type="match status" value="1"/>
</dbReference>
<dbReference type="SUPFAM" id="SSF56784">
    <property type="entry name" value="HAD-like"/>
    <property type="match status" value="1"/>
</dbReference>
<dbReference type="PIRSF" id="PIRSF006118">
    <property type="entry name" value="KDO8-P_Ptase"/>
    <property type="match status" value="1"/>
</dbReference>
<dbReference type="AlphaFoldDB" id="A0A561PLU4"/>
<proteinExistence type="inferred from homology"/>
<dbReference type="InterPro" id="IPR050793">
    <property type="entry name" value="CMP-NeuNAc_synthase"/>
</dbReference>
<evidence type="ECO:0000256" key="6">
    <source>
        <dbReference type="ARBA" id="ARBA00022842"/>
    </source>
</evidence>
<keyword evidence="6 7" id="KW-0460">Magnesium</keyword>
<name>A0A561PLU4_9BACT</name>
<dbReference type="GO" id="GO:0008781">
    <property type="term" value="F:N-acylneuraminate cytidylyltransferase activity"/>
    <property type="evidence" value="ECO:0007669"/>
    <property type="project" value="TreeGrafter"/>
</dbReference>
<comment type="caution">
    <text evidence="8">The sequence shown here is derived from an EMBL/GenBank/DDBJ whole genome shotgun (WGS) entry which is preliminary data.</text>
</comment>
<keyword evidence="5" id="KW-0378">Hydrolase</keyword>
<dbReference type="Proteomes" id="UP000320811">
    <property type="component" value="Unassembled WGS sequence"/>
</dbReference>
<dbReference type="FunFam" id="3.40.50.1000:FF:000029">
    <property type="entry name" value="3-deoxy-D-manno-octulosonate 8-phosphate phosphatase KdsC"/>
    <property type="match status" value="1"/>
</dbReference>
<evidence type="ECO:0000256" key="4">
    <source>
        <dbReference type="ARBA" id="ARBA00022723"/>
    </source>
</evidence>
<evidence type="ECO:0000313" key="9">
    <source>
        <dbReference type="Proteomes" id="UP000320811"/>
    </source>
</evidence>
<comment type="similarity">
    <text evidence="2">Belongs to the KdsC family.</text>
</comment>
<organism evidence="8 9">
    <name type="scientific">Chitinophaga polysaccharea</name>
    <dbReference type="NCBI Taxonomy" id="1293035"/>
    <lineage>
        <taxon>Bacteria</taxon>
        <taxon>Pseudomonadati</taxon>
        <taxon>Bacteroidota</taxon>
        <taxon>Chitinophagia</taxon>
        <taxon>Chitinophagales</taxon>
        <taxon>Chitinophagaceae</taxon>
        <taxon>Chitinophaga</taxon>
    </lineage>
</organism>
<dbReference type="CDD" id="cd01630">
    <property type="entry name" value="HAD_KDO-like"/>
    <property type="match status" value="1"/>
</dbReference>
<keyword evidence="4 7" id="KW-0479">Metal-binding</keyword>
<feature type="binding site" evidence="7">
    <location>
        <position position="115"/>
    </location>
    <ligand>
        <name>Mg(2+)</name>
        <dbReference type="ChEBI" id="CHEBI:18420"/>
    </ligand>
</feature>
<dbReference type="InterPro" id="IPR010023">
    <property type="entry name" value="KdsC_fam"/>
</dbReference>
<feature type="binding site" evidence="7">
    <location>
        <position position="22"/>
    </location>
    <ligand>
        <name>Mg(2+)</name>
        <dbReference type="ChEBI" id="CHEBI:18420"/>
    </ligand>
</feature>
<dbReference type="InterPro" id="IPR036412">
    <property type="entry name" value="HAD-like_sf"/>
</dbReference>
<comment type="cofactor">
    <cofactor evidence="1 7">
        <name>Mg(2+)</name>
        <dbReference type="ChEBI" id="CHEBI:18420"/>
    </cofactor>
</comment>
<dbReference type="GO" id="GO:0016788">
    <property type="term" value="F:hydrolase activity, acting on ester bonds"/>
    <property type="evidence" value="ECO:0007669"/>
    <property type="project" value="InterPro"/>
</dbReference>
<dbReference type="InterPro" id="IPR023214">
    <property type="entry name" value="HAD_sf"/>
</dbReference>
<protein>
    <submittedName>
        <fullName evidence="8">3-deoxy-D-manno-octulosonate 8-phosphate phosphatase (KDO 8-P phosphatase)</fullName>
    </submittedName>
</protein>